<feature type="transmembrane region" description="Helical" evidence="1">
    <location>
        <begin position="80"/>
        <end position="101"/>
    </location>
</feature>
<dbReference type="AlphaFoldDB" id="A0A7W9FP93"/>
<keyword evidence="4" id="KW-1185">Reference proteome</keyword>
<organism evidence="3 4">
    <name type="scientific">Prosthecomicrobium pneumaticum</name>
    <dbReference type="NCBI Taxonomy" id="81895"/>
    <lineage>
        <taxon>Bacteria</taxon>
        <taxon>Pseudomonadati</taxon>
        <taxon>Pseudomonadota</taxon>
        <taxon>Alphaproteobacteria</taxon>
        <taxon>Hyphomicrobiales</taxon>
        <taxon>Kaistiaceae</taxon>
        <taxon>Prosthecomicrobium</taxon>
    </lineage>
</organism>
<feature type="transmembrane region" description="Helical" evidence="1">
    <location>
        <begin position="271"/>
        <end position="288"/>
    </location>
</feature>
<name>A0A7W9FP93_9HYPH</name>
<keyword evidence="1" id="KW-0812">Transmembrane</keyword>
<feature type="transmembrane region" description="Helical" evidence="1">
    <location>
        <begin position="45"/>
        <end position="64"/>
    </location>
</feature>
<evidence type="ECO:0000313" key="4">
    <source>
        <dbReference type="Proteomes" id="UP000523821"/>
    </source>
</evidence>
<evidence type="ECO:0000259" key="2">
    <source>
        <dbReference type="Pfam" id="PF00892"/>
    </source>
</evidence>
<accession>A0A7W9FP93</accession>
<dbReference type="EMBL" id="JACHOO010000008">
    <property type="protein sequence ID" value="MBB5754362.1"/>
    <property type="molecule type" value="Genomic_DNA"/>
</dbReference>
<keyword evidence="1" id="KW-1133">Transmembrane helix</keyword>
<feature type="transmembrane region" description="Helical" evidence="1">
    <location>
        <begin position="245"/>
        <end position="265"/>
    </location>
</feature>
<evidence type="ECO:0000256" key="1">
    <source>
        <dbReference type="SAM" id="Phobius"/>
    </source>
</evidence>
<dbReference type="GO" id="GO:0016020">
    <property type="term" value="C:membrane"/>
    <property type="evidence" value="ECO:0007669"/>
    <property type="project" value="InterPro"/>
</dbReference>
<dbReference type="PANTHER" id="PTHR22911:SF135">
    <property type="entry name" value="BLR4310 PROTEIN"/>
    <property type="match status" value="1"/>
</dbReference>
<keyword evidence="1" id="KW-0472">Membrane</keyword>
<dbReference type="PANTHER" id="PTHR22911">
    <property type="entry name" value="ACYL-MALONYL CONDENSING ENZYME-RELATED"/>
    <property type="match status" value="1"/>
</dbReference>
<feature type="transmembrane region" description="Helical" evidence="1">
    <location>
        <begin position="158"/>
        <end position="175"/>
    </location>
</feature>
<protein>
    <submittedName>
        <fullName evidence="3">Drug/metabolite transporter (DMT)-like permease</fullName>
    </submittedName>
</protein>
<dbReference type="Gene3D" id="1.10.3730.20">
    <property type="match status" value="1"/>
</dbReference>
<feature type="transmembrane region" description="Helical" evidence="1">
    <location>
        <begin position="133"/>
        <end position="152"/>
    </location>
</feature>
<evidence type="ECO:0000313" key="3">
    <source>
        <dbReference type="EMBL" id="MBB5754362.1"/>
    </source>
</evidence>
<comment type="caution">
    <text evidence="3">The sequence shown here is derived from an EMBL/GenBank/DDBJ whole genome shotgun (WGS) entry which is preliminary data.</text>
</comment>
<dbReference type="InterPro" id="IPR000620">
    <property type="entry name" value="EamA_dom"/>
</dbReference>
<dbReference type="InterPro" id="IPR037185">
    <property type="entry name" value="EmrE-like"/>
</dbReference>
<dbReference type="RefSeq" id="WP_183857816.1">
    <property type="nucleotide sequence ID" value="NZ_JACHOO010000008.1"/>
</dbReference>
<gene>
    <name evidence="3" type="ORF">GGQ63_003448</name>
</gene>
<reference evidence="3 4" key="1">
    <citation type="submission" date="2020-08" db="EMBL/GenBank/DDBJ databases">
        <title>Genomic Encyclopedia of Type Strains, Phase IV (KMG-IV): sequencing the most valuable type-strain genomes for metagenomic binning, comparative biology and taxonomic classification.</title>
        <authorList>
            <person name="Goeker M."/>
        </authorList>
    </citation>
    <scope>NUCLEOTIDE SEQUENCE [LARGE SCALE GENOMIC DNA]</scope>
    <source>
        <strain evidence="3 4">DSM 16268</strain>
    </source>
</reference>
<feature type="transmembrane region" description="Helical" evidence="1">
    <location>
        <begin position="187"/>
        <end position="206"/>
    </location>
</feature>
<dbReference type="Pfam" id="PF00892">
    <property type="entry name" value="EamA"/>
    <property type="match status" value="1"/>
</dbReference>
<sequence length="301" mass="31473">MTALSAPVDDGERVLAGISLALLGNLAFASADAVVKLLSVRYSVFQLAFMQASFATIPLMVLVMKHGGPGRLRVRHPRLVLLRGLLAGFGGTCGVYAYSQLPLADSYAIAFSTPLIVTLLSIPLLGEKVGIHRWGAVVVGLVGVLIMVRPGFAAVGPGHGAMFVAAVNGAFVVLLMRKIARLEQPAVMVTAAVGGQILVNIPGMIWTFQTPALADLGLAALGGLAMGSAQFLIVRGLSLAPASAVAPMQYSMMLWAVIYGAVLFATPVDPILLAGASIVIGSGLYIMHRERRRGRTLRAHV</sequence>
<dbReference type="Proteomes" id="UP000523821">
    <property type="component" value="Unassembled WGS sequence"/>
</dbReference>
<feature type="transmembrane region" description="Helical" evidence="1">
    <location>
        <begin position="212"/>
        <end position="233"/>
    </location>
</feature>
<feature type="transmembrane region" description="Helical" evidence="1">
    <location>
        <begin position="107"/>
        <end position="126"/>
    </location>
</feature>
<feature type="domain" description="EamA" evidence="2">
    <location>
        <begin position="16"/>
        <end position="148"/>
    </location>
</feature>
<proteinExistence type="predicted"/>
<dbReference type="SUPFAM" id="SSF103481">
    <property type="entry name" value="Multidrug resistance efflux transporter EmrE"/>
    <property type="match status" value="2"/>
</dbReference>